<dbReference type="RefSeq" id="XP_001583300.1">
    <property type="nucleotide sequence ID" value="XM_001583250.1"/>
</dbReference>
<sequence length="132" mass="15013">MESSKFWSTIISPEKQFKFNVPEDKVLVISNACLAEFPEEFKNEPTRIILTKSNTSDEPTIIAILVPERKEHFNLQFKIPEDDSYTLSVRGKGTVHIAGYFINLNEEVDEEDNEGEEGDVPEISLPNPSQIQ</sequence>
<dbReference type="Pfam" id="PF17800">
    <property type="entry name" value="NPL"/>
    <property type="match status" value="1"/>
</dbReference>
<dbReference type="InterPro" id="IPR041232">
    <property type="entry name" value="NPL"/>
</dbReference>
<reference evidence="3" key="1">
    <citation type="submission" date="2006-10" db="EMBL/GenBank/DDBJ databases">
        <authorList>
            <person name="Amadeo P."/>
            <person name="Zhao Q."/>
            <person name="Wortman J."/>
            <person name="Fraser-Liggett C."/>
            <person name="Carlton J."/>
        </authorList>
    </citation>
    <scope>NUCLEOTIDE SEQUENCE</scope>
    <source>
        <strain evidence="3">G3</strain>
    </source>
</reference>
<evidence type="ECO:0000313" key="3">
    <source>
        <dbReference type="EMBL" id="EAY22314.1"/>
    </source>
</evidence>
<dbReference type="KEGG" id="tva:5467862"/>
<keyword evidence="4" id="KW-1185">Reference proteome</keyword>
<dbReference type="InParanoid" id="A2DAY4"/>
<gene>
    <name evidence="3" type="ORF">TVAG_377930</name>
</gene>
<feature type="compositionally biased region" description="Acidic residues" evidence="1">
    <location>
        <begin position="107"/>
        <end position="120"/>
    </location>
</feature>
<dbReference type="VEuPathDB" id="TrichDB:TVAG_377930"/>
<name>A2DAY4_TRIV3</name>
<evidence type="ECO:0000256" key="1">
    <source>
        <dbReference type="SAM" id="MobiDB-lite"/>
    </source>
</evidence>
<accession>A2DAY4</accession>
<protein>
    <recommendedName>
        <fullName evidence="2">Nucleoplasmin-like domain-containing protein</fullName>
    </recommendedName>
</protein>
<dbReference type="Gene3D" id="2.60.120.340">
    <property type="entry name" value="Nucleoplasmin core domain"/>
    <property type="match status" value="1"/>
</dbReference>
<dbReference type="SMR" id="A2DAY4"/>
<reference evidence="3" key="2">
    <citation type="journal article" date="2007" name="Science">
        <title>Draft genome sequence of the sexually transmitted pathogen Trichomonas vaginalis.</title>
        <authorList>
            <person name="Carlton J.M."/>
            <person name="Hirt R.P."/>
            <person name="Silva J.C."/>
            <person name="Delcher A.L."/>
            <person name="Schatz M."/>
            <person name="Zhao Q."/>
            <person name="Wortman J.R."/>
            <person name="Bidwell S.L."/>
            <person name="Alsmark U.C.M."/>
            <person name="Besteiro S."/>
            <person name="Sicheritz-Ponten T."/>
            <person name="Noel C.J."/>
            <person name="Dacks J.B."/>
            <person name="Foster P.G."/>
            <person name="Simillion C."/>
            <person name="Van de Peer Y."/>
            <person name="Miranda-Saavedra D."/>
            <person name="Barton G.J."/>
            <person name="Westrop G.D."/>
            <person name="Mueller S."/>
            <person name="Dessi D."/>
            <person name="Fiori P.L."/>
            <person name="Ren Q."/>
            <person name="Paulsen I."/>
            <person name="Zhang H."/>
            <person name="Bastida-Corcuera F.D."/>
            <person name="Simoes-Barbosa A."/>
            <person name="Brown M.T."/>
            <person name="Hayes R.D."/>
            <person name="Mukherjee M."/>
            <person name="Okumura C.Y."/>
            <person name="Schneider R."/>
            <person name="Smith A.J."/>
            <person name="Vanacova S."/>
            <person name="Villalvazo M."/>
            <person name="Haas B.J."/>
            <person name="Pertea M."/>
            <person name="Feldblyum T.V."/>
            <person name="Utterback T.R."/>
            <person name="Shu C.L."/>
            <person name="Osoegawa K."/>
            <person name="de Jong P.J."/>
            <person name="Hrdy I."/>
            <person name="Horvathova L."/>
            <person name="Zubacova Z."/>
            <person name="Dolezal P."/>
            <person name="Malik S.B."/>
            <person name="Logsdon J.M. Jr."/>
            <person name="Henze K."/>
            <person name="Gupta A."/>
            <person name="Wang C.C."/>
            <person name="Dunne R.L."/>
            <person name="Upcroft J.A."/>
            <person name="Upcroft P."/>
            <person name="White O."/>
            <person name="Salzberg S.L."/>
            <person name="Tang P."/>
            <person name="Chiu C.-H."/>
            <person name="Lee Y.-S."/>
            <person name="Embley T.M."/>
            <person name="Coombs G.H."/>
            <person name="Mottram J.C."/>
            <person name="Tachezy J."/>
            <person name="Fraser-Liggett C.M."/>
            <person name="Johnson P.J."/>
        </authorList>
    </citation>
    <scope>NUCLEOTIDE SEQUENCE [LARGE SCALE GENOMIC DNA]</scope>
    <source>
        <strain evidence="3">G3</strain>
    </source>
</reference>
<feature type="domain" description="Nucleoplasmin-like" evidence="2">
    <location>
        <begin position="6"/>
        <end position="102"/>
    </location>
</feature>
<dbReference type="Proteomes" id="UP000001542">
    <property type="component" value="Unassembled WGS sequence"/>
</dbReference>
<evidence type="ECO:0000259" key="2">
    <source>
        <dbReference type="Pfam" id="PF17800"/>
    </source>
</evidence>
<organism evidence="3 4">
    <name type="scientific">Trichomonas vaginalis (strain ATCC PRA-98 / G3)</name>
    <dbReference type="NCBI Taxonomy" id="412133"/>
    <lineage>
        <taxon>Eukaryota</taxon>
        <taxon>Metamonada</taxon>
        <taxon>Parabasalia</taxon>
        <taxon>Trichomonadida</taxon>
        <taxon>Trichomonadidae</taxon>
        <taxon>Trichomonas</taxon>
    </lineage>
</organism>
<dbReference type="VEuPathDB" id="TrichDB:TVAGG3_0517870"/>
<proteinExistence type="predicted"/>
<dbReference type="EMBL" id="DS113184">
    <property type="protein sequence ID" value="EAY22314.1"/>
    <property type="molecule type" value="Genomic_DNA"/>
</dbReference>
<dbReference type="AlphaFoldDB" id="A2DAY4"/>
<evidence type="ECO:0000313" key="4">
    <source>
        <dbReference type="Proteomes" id="UP000001542"/>
    </source>
</evidence>
<feature type="region of interest" description="Disordered" evidence="1">
    <location>
        <begin position="107"/>
        <end position="132"/>
    </location>
</feature>
<dbReference type="FunFam" id="2.60.120.340:FF:000008">
    <property type="entry name" value="FK506-binding protein, putative"/>
    <property type="match status" value="1"/>
</dbReference>